<keyword evidence="3" id="KW-1185">Reference proteome</keyword>
<keyword evidence="1" id="KW-1133">Transmembrane helix</keyword>
<keyword evidence="1" id="KW-0812">Transmembrane</keyword>
<name>A0A2D3FAI9_9CAUD</name>
<keyword evidence="1" id="KW-0472">Membrane</keyword>
<accession>A0A2D3FAI9</accession>
<protein>
    <submittedName>
        <fullName evidence="2">Uncharacterized protein</fullName>
    </submittedName>
</protein>
<evidence type="ECO:0000256" key="1">
    <source>
        <dbReference type="SAM" id="Phobius"/>
    </source>
</evidence>
<feature type="transmembrane region" description="Helical" evidence="1">
    <location>
        <begin position="55"/>
        <end position="74"/>
    </location>
</feature>
<reference evidence="2 3" key="1">
    <citation type="journal article" date="2018" name="ISME J.">
        <title>Characterization of ecologically diverse viruses infecting co-occurring strains of cosmopolitan hyperhalophilic Bacteroidetes.</title>
        <authorList>
            <person name="Villamor J."/>
            <person name="Ramos-Barbero M.D."/>
            <person name="Gonzalez-Torres P."/>
            <person name="Gabaldon T."/>
            <person name="Rossello-Mora R."/>
            <person name="Meseguer I."/>
            <person name="Martinez-Garcia M."/>
            <person name="Santos F."/>
            <person name="Anton J."/>
        </authorList>
    </citation>
    <scope>NUCLEOTIDE SEQUENCE [LARGE SCALE GENOMIC DNA]</scope>
    <source>
        <strain evidence="2">SRUTV-1</strain>
    </source>
</reference>
<organism evidence="2 3">
    <name type="scientific">Salinibacter phage SRUTV-1</name>
    <dbReference type="NCBI Taxonomy" id="2684227"/>
    <lineage>
        <taxon>Viruses</taxon>
        <taxon>Duplodnaviria</taxon>
        <taxon>Heunggongvirae</taxon>
        <taxon>Uroviricota</taxon>
        <taxon>Caudoviricetes</taxon>
        <taxon>Kairosalinivirus</taxon>
        <taxon>Kairosalinivirus SRUTV1</taxon>
    </lineage>
</organism>
<dbReference type="KEGG" id="vg:40236445"/>
<dbReference type="GeneID" id="40236445"/>
<sequence length="152" mass="16824">MDHLSHFTDPITTVFRGPILLLVLVVNGIMYGAQNGVRIFAGGWLTPATVQTIEAATQVLSLMVIVGTIIWHLYDYAVDTETDVRQEQIDEALQLIAENQASGTDVEITDEGKMRILYHLKDLDVGELTVAEIKAIIEQVQRTAGPHRLVET</sequence>
<evidence type="ECO:0000313" key="2">
    <source>
        <dbReference type="EMBL" id="ATU47027.1"/>
    </source>
</evidence>
<evidence type="ECO:0000313" key="3">
    <source>
        <dbReference type="Proteomes" id="UP000262103"/>
    </source>
</evidence>
<dbReference type="RefSeq" id="YP_009639647.1">
    <property type="nucleotide sequence ID" value="NC_042353.1"/>
</dbReference>
<dbReference type="Proteomes" id="UP000262103">
    <property type="component" value="Segment"/>
</dbReference>
<proteinExistence type="predicted"/>
<dbReference type="EMBL" id="MF629150">
    <property type="protein sequence ID" value="ATU47027.1"/>
    <property type="molecule type" value="Genomic_DNA"/>
</dbReference>
<feature type="transmembrane region" description="Helical" evidence="1">
    <location>
        <begin position="15"/>
        <end position="34"/>
    </location>
</feature>